<keyword evidence="2" id="KW-0808">Transferase</keyword>
<accession>A0A834WBB5</accession>
<feature type="binding site" evidence="1">
    <location>
        <position position="39"/>
    </location>
    <ligand>
        <name>ATP</name>
        <dbReference type="ChEBI" id="CHEBI:30616"/>
    </ligand>
</feature>
<dbReference type="InterPro" id="IPR017441">
    <property type="entry name" value="Protein_kinase_ATP_BS"/>
</dbReference>
<organism evidence="2 3">
    <name type="scientific">Senna tora</name>
    <dbReference type="NCBI Taxonomy" id="362788"/>
    <lineage>
        <taxon>Eukaryota</taxon>
        <taxon>Viridiplantae</taxon>
        <taxon>Streptophyta</taxon>
        <taxon>Embryophyta</taxon>
        <taxon>Tracheophyta</taxon>
        <taxon>Spermatophyta</taxon>
        <taxon>Magnoliopsida</taxon>
        <taxon>eudicotyledons</taxon>
        <taxon>Gunneridae</taxon>
        <taxon>Pentapetalae</taxon>
        <taxon>rosids</taxon>
        <taxon>fabids</taxon>
        <taxon>Fabales</taxon>
        <taxon>Fabaceae</taxon>
        <taxon>Caesalpinioideae</taxon>
        <taxon>Cassia clade</taxon>
        <taxon>Senna</taxon>
    </lineage>
</organism>
<reference evidence="2" key="1">
    <citation type="submission" date="2020-09" db="EMBL/GenBank/DDBJ databases">
        <title>Genome-Enabled Discovery of Anthraquinone Biosynthesis in Senna tora.</title>
        <authorList>
            <person name="Kang S.-H."/>
            <person name="Pandey R.P."/>
            <person name="Lee C.-M."/>
            <person name="Sim J.-S."/>
            <person name="Jeong J.-T."/>
            <person name="Choi B.-S."/>
            <person name="Jung M."/>
            <person name="Ginzburg D."/>
            <person name="Zhao K."/>
            <person name="Won S.Y."/>
            <person name="Oh T.-J."/>
            <person name="Yu Y."/>
            <person name="Kim N.-H."/>
            <person name="Lee O.R."/>
            <person name="Lee T.-H."/>
            <person name="Bashyal P."/>
            <person name="Kim T.-S."/>
            <person name="Lee W.-H."/>
            <person name="Kawkins C."/>
            <person name="Kim C.-K."/>
            <person name="Kim J.S."/>
            <person name="Ahn B.O."/>
            <person name="Rhee S.Y."/>
            <person name="Sohng J.K."/>
        </authorList>
    </citation>
    <scope>NUCLEOTIDE SEQUENCE</scope>
    <source>
        <tissue evidence="2">Leaf</tissue>
    </source>
</reference>
<keyword evidence="3" id="KW-1185">Reference proteome</keyword>
<evidence type="ECO:0000313" key="2">
    <source>
        <dbReference type="EMBL" id="KAF7812811.1"/>
    </source>
</evidence>
<dbReference type="AlphaFoldDB" id="A0A834WBB5"/>
<name>A0A834WBB5_9FABA</name>
<sequence length="162" mass="18315">MGFASSIGKYQLGRTIGEGNFAKVKLAVNEHNGQYVAIKIIDKKMNEKNAVSELEEAQNKSNFQNLFEIPKSQCHFLQFPADHPKVDKNKNTLENRSGIEKARSERERKLDGLWRWKTAKCGGHATQQRQRIRPRFSFPSPARCIVVDNGDSSLPLVEATVC</sequence>
<evidence type="ECO:0000313" key="3">
    <source>
        <dbReference type="Proteomes" id="UP000634136"/>
    </source>
</evidence>
<evidence type="ECO:0000256" key="1">
    <source>
        <dbReference type="PROSITE-ProRule" id="PRU10141"/>
    </source>
</evidence>
<keyword evidence="1" id="KW-0067">ATP-binding</keyword>
<proteinExistence type="predicted"/>
<gene>
    <name evidence="2" type="ORF">G2W53_033787</name>
</gene>
<dbReference type="InterPro" id="IPR011009">
    <property type="entry name" value="Kinase-like_dom_sf"/>
</dbReference>
<dbReference type="PROSITE" id="PS00107">
    <property type="entry name" value="PROTEIN_KINASE_ATP"/>
    <property type="match status" value="1"/>
</dbReference>
<dbReference type="GO" id="GO:0016301">
    <property type="term" value="F:kinase activity"/>
    <property type="evidence" value="ECO:0007669"/>
    <property type="project" value="UniProtKB-KW"/>
</dbReference>
<dbReference type="GO" id="GO:0005524">
    <property type="term" value="F:ATP binding"/>
    <property type="evidence" value="ECO:0007669"/>
    <property type="project" value="UniProtKB-UniRule"/>
</dbReference>
<dbReference type="EMBL" id="JAAIUW010000010">
    <property type="protein sequence ID" value="KAF7812811.1"/>
    <property type="molecule type" value="Genomic_DNA"/>
</dbReference>
<dbReference type="OrthoDB" id="1595149at2759"/>
<comment type="caution">
    <text evidence="2">The sequence shown here is derived from an EMBL/GenBank/DDBJ whole genome shotgun (WGS) entry which is preliminary data.</text>
</comment>
<protein>
    <submittedName>
        <fullName evidence="2">CBL-interacting serine/threonine-protein kinase 21-like isoform X2</fullName>
    </submittedName>
</protein>
<keyword evidence="1" id="KW-0547">Nucleotide-binding</keyword>
<keyword evidence="2" id="KW-0418">Kinase</keyword>
<dbReference type="Proteomes" id="UP000634136">
    <property type="component" value="Unassembled WGS sequence"/>
</dbReference>
<dbReference type="SUPFAM" id="SSF56112">
    <property type="entry name" value="Protein kinase-like (PK-like)"/>
    <property type="match status" value="1"/>
</dbReference>
<dbReference type="Gene3D" id="3.30.200.20">
    <property type="entry name" value="Phosphorylase Kinase, domain 1"/>
    <property type="match status" value="1"/>
</dbReference>